<evidence type="ECO:0000313" key="2">
    <source>
        <dbReference type="EMBL" id="EOA07089.1"/>
    </source>
</evidence>
<feature type="transmembrane region" description="Helical" evidence="1">
    <location>
        <begin position="513"/>
        <end position="535"/>
    </location>
</feature>
<dbReference type="Pfam" id="PF03382">
    <property type="entry name" value="DUF285"/>
    <property type="match status" value="2"/>
</dbReference>
<dbReference type="AlphaFoldDB" id="S6G812"/>
<gene>
    <name evidence="2" type="ORF">MYEA_4480</name>
</gene>
<organism evidence="2 3">
    <name type="scientific">Mycoplasma yeatsii 13926</name>
    <dbReference type="NCBI Taxonomy" id="1188240"/>
    <lineage>
        <taxon>Bacteria</taxon>
        <taxon>Bacillati</taxon>
        <taxon>Mycoplasmatota</taxon>
        <taxon>Mollicutes</taxon>
        <taxon>Mycoplasmataceae</taxon>
        <taxon>Mycoplasma</taxon>
    </lineage>
</organism>
<evidence type="ECO:0008006" key="4">
    <source>
        <dbReference type="Google" id="ProtNLM"/>
    </source>
</evidence>
<dbReference type="PATRIC" id="fig|1188240.3.peg.459"/>
<keyword evidence="1" id="KW-1133">Transmembrane helix</keyword>
<dbReference type="EMBL" id="AORK01000021">
    <property type="protein sequence ID" value="EOA07089.1"/>
    <property type="molecule type" value="Genomic_DNA"/>
</dbReference>
<sequence length="541" mass="62222">MSMFQEAESFNSSLGDKFDTSKGKYFFGMFQGAKSFNQPLGDKFDTRNATNLKAFFRLAKNFNQPLGDKFVIKQGVNVEIMFEHAENFNQDLSYLSVEDKVLSPMVNNTKSWLEDNKPIAKSETKSVEIQTKVKEIWDKEFKDKLSIEKGKTIKKSEILEQIKEAIKTHASDLEITDIKLFDDQKDKEITRDIENKLNQIIKIKINNRIGVLLDVGYTIQETVYIDSNGQEHRTEEKDLSNIQAKEIKQIGYYHDGNNVRAVRMPKTVTKVSTKLPQEITSISNMFEGWEGKTLESIKDWNTSNVVEMNEVFKDSQIHQQDLNWNTENVTSMKSMFENSQFNGHISSWNVKKVTDMSKMFHKAIKFNSSISSWEVDSLKDISNMFNGAVIFNQDISHWDIKNERFVNVNNVDINTPAWEDKNKPFPRTIQLKDISEIISKEDRDLGKLNTYNNEDLKTKILKVLKQKYPKLDFDSLVLEINSNTQATLKSVEGENRRYKNQVIINYSNTNKTVIIASSVGSVGGAGIIGAVWTFIRRGKRK</sequence>
<evidence type="ECO:0000256" key="1">
    <source>
        <dbReference type="SAM" id="Phobius"/>
    </source>
</evidence>
<dbReference type="InterPro" id="IPR005046">
    <property type="entry name" value="DUF285"/>
</dbReference>
<reference evidence="2 3" key="1">
    <citation type="journal article" date="2013" name="Genome Announc.">
        <title>Draft Genome Sequences of Mycoplasma auris and Mycoplasma yeatsii, Two Species of the Ear Canal of Caprinae.</title>
        <authorList>
            <person name="Dordet-Frisoni E."/>
            <person name="Baranowski E."/>
            <person name="Barre A."/>
            <person name="Blanchard A."/>
            <person name="Breton M."/>
            <person name="Couture C."/>
            <person name="Dupuy V."/>
            <person name="Gaurivaud P."/>
            <person name="Jacob D."/>
            <person name="Lemaitre C."/>
            <person name="Manso-Silvan L."/>
            <person name="Nikolski M."/>
            <person name="Nouvel L.X."/>
            <person name="Poumarat F."/>
            <person name="Sirand-Pugnet P."/>
            <person name="Thebault P."/>
            <person name="Theil S."/>
            <person name="Thiaucourt F."/>
            <person name="Citti C."/>
            <person name="Tardy F."/>
        </authorList>
    </citation>
    <scope>NUCLEOTIDE SEQUENCE [LARGE SCALE GENOMIC DNA]</scope>
    <source>
        <strain evidence="2 3">13926</strain>
    </source>
</reference>
<accession>S6G812</accession>
<proteinExistence type="predicted"/>
<protein>
    <recommendedName>
        <fullName evidence="4">PARCEL domain-containing protein</fullName>
    </recommendedName>
</protein>
<keyword evidence="1" id="KW-0472">Membrane</keyword>
<dbReference type="Proteomes" id="UP000015348">
    <property type="component" value="Unassembled WGS sequence"/>
</dbReference>
<evidence type="ECO:0000313" key="3">
    <source>
        <dbReference type="Proteomes" id="UP000015348"/>
    </source>
</evidence>
<dbReference type="eggNOG" id="COG3291">
    <property type="taxonomic scope" value="Bacteria"/>
</dbReference>
<name>S6G812_9MOLU</name>
<keyword evidence="1" id="KW-0812">Transmembrane</keyword>
<comment type="caution">
    <text evidence="2">The sequence shown here is derived from an EMBL/GenBank/DDBJ whole genome shotgun (WGS) entry which is preliminary data.</text>
</comment>